<feature type="domain" description="PIN" evidence="1">
    <location>
        <begin position="2"/>
        <end position="112"/>
    </location>
</feature>
<dbReference type="SUPFAM" id="SSF88723">
    <property type="entry name" value="PIN domain-like"/>
    <property type="match status" value="1"/>
</dbReference>
<protein>
    <submittedName>
        <fullName evidence="2">Nucleic acid-binding protein</fullName>
    </submittedName>
</protein>
<evidence type="ECO:0000259" key="1">
    <source>
        <dbReference type="Pfam" id="PF13470"/>
    </source>
</evidence>
<dbReference type="AlphaFoldDB" id="A0AAE3G740"/>
<dbReference type="Gene3D" id="3.40.50.1010">
    <property type="entry name" value="5'-nuclease"/>
    <property type="match status" value="1"/>
</dbReference>
<dbReference type="InterPro" id="IPR002716">
    <property type="entry name" value="PIN_dom"/>
</dbReference>
<dbReference type="InterPro" id="IPR029060">
    <property type="entry name" value="PIN-like_dom_sf"/>
</dbReference>
<evidence type="ECO:0000313" key="2">
    <source>
        <dbReference type="EMBL" id="MCP1676652.1"/>
    </source>
</evidence>
<dbReference type="EMBL" id="JALJXV010000010">
    <property type="protein sequence ID" value="MCP1676652.1"/>
    <property type="molecule type" value="Genomic_DNA"/>
</dbReference>
<dbReference type="Proteomes" id="UP001205843">
    <property type="component" value="Unassembled WGS sequence"/>
</dbReference>
<dbReference type="RefSeq" id="WP_253483392.1">
    <property type="nucleotide sequence ID" value="NZ_JALJXV010000010.1"/>
</dbReference>
<reference evidence="2" key="1">
    <citation type="submission" date="2022-03" db="EMBL/GenBank/DDBJ databases">
        <title>Genomic Encyclopedia of Type Strains, Phase III (KMG-III): the genomes of soil and plant-associated and newly described type strains.</title>
        <authorList>
            <person name="Whitman W."/>
        </authorList>
    </citation>
    <scope>NUCLEOTIDE SEQUENCE</scope>
    <source>
        <strain evidence="2">ANL 6-2</strain>
    </source>
</reference>
<organism evidence="2 3">
    <name type="scientific">Natronocella acetinitrilica</name>
    <dbReference type="NCBI Taxonomy" id="414046"/>
    <lineage>
        <taxon>Bacteria</taxon>
        <taxon>Pseudomonadati</taxon>
        <taxon>Pseudomonadota</taxon>
        <taxon>Gammaproteobacteria</taxon>
        <taxon>Chromatiales</taxon>
        <taxon>Ectothiorhodospiraceae</taxon>
        <taxon>Natronocella</taxon>
    </lineage>
</organism>
<evidence type="ECO:0000313" key="3">
    <source>
        <dbReference type="Proteomes" id="UP001205843"/>
    </source>
</evidence>
<comment type="caution">
    <text evidence="2">The sequence shown here is derived from an EMBL/GenBank/DDBJ whole genome shotgun (WGS) entry which is preliminary data.</text>
</comment>
<proteinExistence type="predicted"/>
<name>A0AAE3G740_9GAMM</name>
<sequence length="140" mass="15531">MILLDTNVVLDVVQKRNPHYRASALVLDRVLRKEVMGALPAHVVTTIHFLVSRHQSADTASRVVEWLLGRFSIATVGKPELRRAQALRWTDFEDAVVAAAAETSDCDTIITRKVQDFRASPVTALTPEEYLLGLDNVPPS</sequence>
<gene>
    <name evidence="2" type="ORF">J2T57_003823</name>
</gene>
<accession>A0AAE3G740</accession>
<dbReference type="Pfam" id="PF13470">
    <property type="entry name" value="PIN_3"/>
    <property type="match status" value="1"/>
</dbReference>
<keyword evidence="3" id="KW-1185">Reference proteome</keyword>